<dbReference type="eggNOG" id="KOG2644">
    <property type="taxonomic scope" value="Eukaryota"/>
</dbReference>
<dbReference type="PANTHER" id="PTHR47675">
    <property type="entry name" value="MOLYBDOPTERIN BINDING DOMAIN PROTEIN (AFU_ORTHOLOGUE AFUA_5G11210)"/>
    <property type="match status" value="1"/>
</dbReference>
<feature type="domain" description="MoaB/Mog" evidence="1">
    <location>
        <begin position="8"/>
        <end position="179"/>
    </location>
</feature>
<evidence type="ECO:0000259" key="1">
    <source>
        <dbReference type="SMART" id="SM00852"/>
    </source>
</evidence>
<dbReference type="SMART" id="SM00852">
    <property type="entry name" value="MoCF_biosynth"/>
    <property type="match status" value="1"/>
</dbReference>
<evidence type="ECO:0000313" key="3">
    <source>
        <dbReference type="Proteomes" id="UP000009328"/>
    </source>
</evidence>
<organism evidence="2 3">
    <name type="scientific">Wickerhamomyces ciferrii (strain ATCC 14091 / BCRC 22168 / CBS 111 / JCM 3599 / NBRC 0793 / NRRL Y-1031 F-60-10)</name>
    <name type="common">Yeast</name>
    <name type="synonym">Pichia ciferrii</name>
    <dbReference type="NCBI Taxonomy" id="1206466"/>
    <lineage>
        <taxon>Eukaryota</taxon>
        <taxon>Fungi</taxon>
        <taxon>Dikarya</taxon>
        <taxon>Ascomycota</taxon>
        <taxon>Saccharomycotina</taxon>
        <taxon>Saccharomycetes</taxon>
        <taxon>Phaffomycetales</taxon>
        <taxon>Wickerhamomycetaceae</taxon>
        <taxon>Wickerhamomyces</taxon>
    </lineage>
</organism>
<keyword evidence="3" id="KW-1185">Reference proteome</keyword>
<dbReference type="HOGENOM" id="CLU_030805_0_0_1"/>
<dbReference type="PANTHER" id="PTHR47675:SF1">
    <property type="entry name" value="MOLYBDOPTERIN BINDING DOMAIN PROTEIN (AFU_ORTHOLOGUE AFUA_5G11210)"/>
    <property type="match status" value="1"/>
</dbReference>
<dbReference type="InterPro" id="IPR036425">
    <property type="entry name" value="MoaB/Mog-like_dom_sf"/>
</dbReference>
<sequence>MSQIKTAAILIIGDEVLNGKIQDTNSRFFAKFLFEKGIQLQKILVIGDESQDIIESVRELSSKYDFIVTTGGIGSTHDDITYESIAKAFDLNLELHQETVDKMIKLRKSTSKQLEGDALKAQLRMATLPKGSNVENIYLNEELWVPIVGINKKLYIFPGVPQLFEKMVKGLVEQHLNSRIPEENKFIRFYVSTKLSESEIAPHLTQLQKKAQDDGFEDVKIGSYPHLGLQVNTISILARSKNKDYLRSIVDYSIKNLQGVEIDSKLEDEYSNNVDPLK</sequence>
<accession>K0KID9</accession>
<protein>
    <submittedName>
        <fullName evidence="2">Competence-damage inducible protein</fullName>
    </submittedName>
</protein>
<dbReference type="Pfam" id="PF24102">
    <property type="entry name" value="FLAD1_M"/>
    <property type="match status" value="1"/>
</dbReference>
<dbReference type="CDD" id="cd00885">
    <property type="entry name" value="cinA"/>
    <property type="match status" value="1"/>
</dbReference>
<dbReference type="EMBL" id="CAIF01000177">
    <property type="protein sequence ID" value="CCH44980.1"/>
    <property type="molecule type" value="Genomic_DNA"/>
</dbReference>
<dbReference type="InterPro" id="IPR056596">
    <property type="entry name" value="FLAD1_M"/>
</dbReference>
<reference evidence="2 3" key="1">
    <citation type="journal article" date="2012" name="Eukaryot. Cell">
        <title>Draft genome sequence of Wickerhamomyces ciferrii NRRL Y-1031 F-60-10.</title>
        <authorList>
            <person name="Schneider J."/>
            <person name="Andrea H."/>
            <person name="Blom J."/>
            <person name="Jaenicke S."/>
            <person name="Ruckert C."/>
            <person name="Schorsch C."/>
            <person name="Szczepanowski R."/>
            <person name="Farwick M."/>
            <person name="Goesmann A."/>
            <person name="Puhler A."/>
            <person name="Schaffer S."/>
            <person name="Tauch A."/>
            <person name="Kohler T."/>
            <person name="Brinkrolf K."/>
        </authorList>
    </citation>
    <scope>NUCLEOTIDE SEQUENCE [LARGE SCALE GENOMIC DNA]</scope>
    <source>
        <strain evidence="3">ATCC 14091 / BCRC 22168 / CBS 111 / JCM 3599 / NBRC 0793 / NRRL Y-1031 F-60-10</strain>
    </source>
</reference>
<dbReference type="AlphaFoldDB" id="K0KID9"/>
<name>K0KID9_WICCF</name>
<dbReference type="Proteomes" id="UP000009328">
    <property type="component" value="Unassembled WGS sequence"/>
</dbReference>
<proteinExistence type="predicted"/>
<dbReference type="GO" id="GO:0042726">
    <property type="term" value="P:flavin-containing compound metabolic process"/>
    <property type="evidence" value="ECO:0007669"/>
    <property type="project" value="TreeGrafter"/>
</dbReference>
<evidence type="ECO:0000313" key="2">
    <source>
        <dbReference type="EMBL" id="CCH44980.1"/>
    </source>
</evidence>
<dbReference type="Gene3D" id="3.40.980.10">
    <property type="entry name" value="MoaB/Mog-like domain"/>
    <property type="match status" value="1"/>
</dbReference>
<dbReference type="InParanoid" id="K0KID9"/>
<dbReference type="SUPFAM" id="SSF53218">
    <property type="entry name" value="Molybdenum cofactor biosynthesis proteins"/>
    <property type="match status" value="1"/>
</dbReference>
<dbReference type="InterPro" id="IPR001453">
    <property type="entry name" value="MoaB/Mog_dom"/>
</dbReference>
<gene>
    <name evidence="2" type="ORF">BN7_4558</name>
</gene>
<comment type="caution">
    <text evidence="2">The sequence shown here is derived from an EMBL/GenBank/DDBJ whole genome shotgun (WGS) entry which is preliminary data.</text>
</comment>
<dbReference type="GO" id="GO:0047884">
    <property type="term" value="F:FAD diphosphatase activity"/>
    <property type="evidence" value="ECO:0007669"/>
    <property type="project" value="TreeGrafter"/>
</dbReference>
<dbReference type="FunCoup" id="K0KID9">
    <property type="interactions" value="16"/>
</dbReference>
<dbReference type="Pfam" id="PF00994">
    <property type="entry name" value="MoCF_biosynth"/>
    <property type="match status" value="1"/>
</dbReference>
<dbReference type="STRING" id="1206466.K0KID9"/>